<evidence type="ECO:0000256" key="1">
    <source>
        <dbReference type="ARBA" id="ARBA00000077"/>
    </source>
</evidence>
<evidence type="ECO:0000256" key="13">
    <source>
        <dbReference type="ARBA" id="ARBA00023211"/>
    </source>
</evidence>
<gene>
    <name evidence="14 18" type="primary">rnhB</name>
    <name evidence="18" type="ORF">AQUSIP_15330</name>
</gene>
<dbReference type="InterPro" id="IPR036397">
    <property type="entry name" value="RNaseH_sf"/>
</dbReference>
<feature type="domain" description="RNase H type-2" evidence="17">
    <location>
        <begin position="16"/>
        <end position="205"/>
    </location>
</feature>
<dbReference type="GO" id="GO:0043137">
    <property type="term" value="P:DNA replication, removal of RNA primer"/>
    <property type="evidence" value="ECO:0007669"/>
    <property type="project" value="TreeGrafter"/>
</dbReference>
<keyword evidence="10 14" id="KW-0479">Metal-binding</keyword>
<dbReference type="GO" id="GO:0003723">
    <property type="term" value="F:RNA binding"/>
    <property type="evidence" value="ECO:0007669"/>
    <property type="project" value="UniProtKB-UniRule"/>
</dbReference>
<comment type="cofactor">
    <cofactor evidence="14 15">
        <name>Mn(2+)</name>
        <dbReference type="ChEBI" id="CHEBI:29035"/>
    </cofactor>
    <cofactor evidence="14 15">
        <name>Mg(2+)</name>
        <dbReference type="ChEBI" id="CHEBI:18420"/>
    </cofactor>
    <text evidence="14 15">Manganese or magnesium. Binds 1 divalent metal ion per monomer in the absence of substrate. May bind a second metal ion after substrate binding.</text>
</comment>
<dbReference type="KEGG" id="asip:AQUSIP_15330"/>
<dbReference type="NCBIfam" id="NF000595">
    <property type="entry name" value="PRK00015.1-3"/>
    <property type="match status" value="1"/>
</dbReference>
<keyword evidence="19" id="KW-1185">Reference proteome</keyword>
<protein>
    <recommendedName>
        <fullName evidence="7 14">Ribonuclease HII</fullName>
        <shortName evidence="14">RNase HII</shortName>
        <ecNumber evidence="6 14">3.1.26.4</ecNumber>
    </recommendedName>
</protein>
<feature type="binding site" evidence="14 15">
    <location>
        <position position="23"/>
    </location>
    <ligand>
        <name>a divalent metal cation</name>
        <dbReference type="ChEBI" id="CHEBI:60240"/>
    </ligand>
</feature>
<sequence length="206" mass="22385">MQGLSKPITDNSFRTRLIAGVDEAGRGPLAGPVIAAAVILDPACPIAGLADSKKLSPLRRQQLFQQIREQALAWSVARASVAEIDTFNILQASLLAMQRAVHKLSMRPEMALIDGNRCPRLSCPVQAIIRGDESEPAISAASIVAKVLRDRLMLLLDKRYPQYGFAAHKGYPTAAHIQALHCHGPSRAHRRSFAPVAECIVNGVRR</sequence>
<evidence type="ECO:0000256" key="6">
    <source>
        <dbReference type="ARBA" id="ARBA00012180"/>
    </source>
</evidence>
<dbReference type="NCBIfam" id="NF000594">
    <property type="entry name" value="PRK00015.1-1"/>
    <property type="match status" value="1"/>
</dbReference>
<dbReference type="Pfam" id="PF01351">
    <property type="entry name" value="RNase_HII"/>
    <property type="match status" value="1"/>
</dbReference>
<keyword evidence="11 14" id="KW-0255">Endonuclease</keyword>
<dbReference type="InterPro" id="IPR024567">
    <property type="entry name" value="RNase_HII/HIII_dom"/>
</dbReference>
<dbReference type="GO" id="GO:0032299">
    <property type="term" value="C:ribonuclease H2 complex"/>
    <property type="evidence" value="ECO:0007669"/>
    <property type="project" value="TreeGrafter"/>
</dbReference>
<dbReference type="GO" id="GO:0030145">
    <property type="term" value="F:manganese ion binding"/>
    <property type="evidence" value="ECO:0007669"/>
    <property type="project" value="UniProtKB-UniRule"/>
</dbReference>
<dbReference type="InterPro" id="IPR012337">
    <property type="entry name" value="RNaseH-like_sf"/>
</dbReference>
<comment type="subcellular location">
    <subcellularLocation>
        <location evidence="4 14">Cytoplasm</location>
    </subcellularLocation>
</comment>
<evidence type="ECO:0000313" key="18">
    <source>
        <dbReference type="EMBL" id="VVC76227.1"/>
    </source>
</evidence>
<evidence type="ECO:0000256" key="8">
    <source>
        <dbReference type="ARBA" id="ARBA00022490"/>
    </source>
</evidence>
<comment type="function">
    <text evidence="3 14 16">Endonuclease that specifically degrades the RNA of RNA-DNA hybrids.</text>
</comment>
<evidence type="ECO:0000256" key="5">
    <source>
        <dbReference type="ARBA" id="ARBA00007383"/>
    </source>
</evidence>
<evidence type="ECO:0000256" key="14">
    <source>
        <dbReference type="HAMAP-Rule" id="MF_00052"/>
    </source>
</evidence>
<dbReference type="NCBIfam" id="NF000596">
    <property type="entry name" value="PRK00015.1-4"/>
    <property type="match status" value="1"/>
</dbReference>
<dbReference type="EMBL" id="LR699119">
    <property type="protein sequence ID" value="VVC76227.1"/>
    <property type="molecule type" value="Genomic_DNA"/>
</dbReference>
<dbReference type="FunFam" id="3.30.420.10:FF:000006">
    <property type="entry name" value="Ribonuclease HII"/>
    <property type="match status" value="1"/>
</dbReference>
<dbReference type="Proteomes" id="UP000324194">
    <property type="component" value="Chromosome 1"/>
</dbReference>
<name>A0A5E4PIG4_9COXI</name>
<keyword evidence="9 14" id="KW-0540">Nuclease</keyword>
<evidence type="ECO:0000256" key="10">
    <source>
        <dbReference type="ARBA" id="ARBA00022723"/>
    </source>
</evidence>
<evidence type="ECO:0000256" key="4">
    <source>
        <dbReference type="ARBA" id="ARBA00004496"/>
    </source>
</evidence>
<comment type="similarity">
    <text evidence="5 14 16">Belongs to the RNase HII family.</text>
</comment>
<dbReference type="PROSITE" id="PS51975">
    <property type="entry name" value="RNASE_H_2"/>
    <property type="match status" value="1"/>
</dbReference>
<dbReference type="GO" id="GO:0006298">
    <property type="term" value="P:mismatch repair"/>
    <property type="evidence" value="ECO:0007669"/>
    <property type="project" value="TreeGrafter"/>
</dbReference>
<accession>A0A5E4PIG4</accession>
<evidence type="ECO:0000256" key="12">
    <source>
        <dbReference type="ARBA" id="ARBA00022801"/>
    </source>
</evidence>
<dbReference type="PANTHER" id="PTHR10954">
    <property type="entry name" value="RIBONUCLEASE H2 SUBUNIT A"/>
    <property type="match status" value="1"/>
</dbReference>
<keyword evidence="13 14" id="KW-0464">Manganese</keyword>
<feature type="binding site" evidence="14 15">
    <location>
        <position position="22"/>
    </location>
    <ligand>
        <name>a divalent metal cation</name>
        <dbReference type="ChEBI" id="CHEBI:60240"/>
    </ligand>
</feature>
<dbReference type="InterPro" id="IPR022898">
    <property type="entry name" value="RNase_HII"/>
</dbReference>
<feature type="binding site" evidence="14 15">
    <location>
        <position position="114"/>
    </location>
    <ligand>
        <name>a divalent metal cation</name>
        <dbReference type="ChEBI" id="CHEBI:60240"/>
    </ligand>
</feature>
<evidence type="ECO:0000256" key="2">
    <source>
        <dbReference type="ARBA" id="ARBA00001946"/>
    </source>
</evidence>
<organism evidence="18 19">
    <name type="scientific">Aquicella siphonis</name>
    <dbReference type="NCBI Taxonomy" id="254247"/>
    <lineage>
        <taxon>Bacteria</taxon>
        <taxon>Pseudomonadati</taxon>
        <taxon>Pseudomonadota</taxon>
        <taxon>Gammaproteobacteria</taxon>
        <taxon>Legionellales</taxon>
        <taxon>Coxiellaceae</taxon>
        <taxon>Aquicella</taxon>
    </lineage>
</organism>
<dbReference type="CDD" id="cd07182">
    <property type="entry name" value="RNase_HII_bacteria_HII_like"/>
    <property type="match status" value="1"/>
</dbReference>
<reference evidence="18 19" key="1">
    <citation type="submission" date="2019-08" db="EMBL/GenBank/DDBJ databases">
        <authorList>
            <person name="Guy L."/>
        </authorList>
    </citation>
    <scope>NUCLEOTIDE SEQUENCE [LARGE SCALE GENOMIC DNA]</scope>
    <source>
        <strain evidence="18 19">SGT-108</strain>
    </source>
</reference>
<dbReference type="Gene3D" id="3.30.420.10">
    <property type="entry name" value="Ribonuclease H-like superfamily/Ribonuclease H"/>
    <property type="match status" value="1"/>
</dbReference>
<dbReference type="GO" id="GO:0005737">
    <property type="term" value="C:cytoplasm"/>
    <property type="evidence" value="ECO:0007669"/>
    <property type="project" value="UniProtKB-SubCell"/>
</dbReference>
<dbReference type="InterPro" id="IPR001352">
    <property type="entry name" value="RNase_HII/HIII"/>
</dbReference>
<dbReference type="RefSeq" id="WP_148339460.1">
    <property type="nucleotide sequence ID" value="NZ_LR699119.1"/>
</dbReference>
<dbReference type="GO" id="GO:0004523">
    <property type="term" value="F:RNA-DNA hybrid ribonuclease activity"/>
    <property type="evidence" value="ECO:0007669"/>
    <property type="project" value="UniProtKB-UniRule"/>
</dbReference>
<dbReference type="AlphaFoldDB" id="A0A5E4PIG4"/>
<dbReference type="HAMAP" id="MF_00052_B">
    <property type="entry name" value="RNase_HII_B"/>
    <property type="match status" value="1"/>
</dbReference>
<evidence type="ECO:0000259" key="17">
    <source>
        <dbReference type="PROSITE" id="PS51975"/>
    </source>
</evidence>
<evidence type="ECO:0000256" key="3">
    <source>
        <dbReference type="ARBA" id="ARBA00004065"/>
    </source>
</evidence>
<evidence type="ECO:0000256" key="15">
    <source>
        <dbReference type="PROSITE-ProRule" id="PRU01319"/>
    </source>
</evidence>
<evidence type="ECO:0000313" key="19">
    <source>
        <dbReference type="Proteomes" id="UP000324194"/>
    </source>
</evidence>
<dbReference type="EC" id="3.1.26.4" evidence="6 14"/>
<comment type="catalytic activity">
    <reaction evidence="1 14 15 16">
        <text>Endonucleolytic cleavage to 5'-phosphomonoester.</text>
        <dbReference type="EC" id="3.1.26.4"/>
    </reaction>
</comment>
<proteinExistence type="inferred from homology"/>
<comment type="cofactor">
    <cofactor evidence="2">
        <name>Mg(2+)</name>
        <dbReference type="ChEBI" id="CHEBI:18420"/>
    </cofactor>
</comment>
<evidence type="ECO:0000256" key="11">
    <source>
        <dbReference type="ARBA" id="ARBA00022759"/>
    </source>
</evidence>
<evidence type="ECO:0000256" key="16">
    <source>
        <dbReference type="RuleBase" id="RU003515"/>
    </source>
</evidence>
<keyword evidence="8 14" id="KW-0963">Cytoplasm</keyword>
<dbReference type="SUPFAM" id="SSF53098">
    <property type="entry name" value="Ribonuclease H-like"/>
    <property type="match status" value="1"/>
</dbReference>
<keyword evidence="12 14" id="KW-0378">Hydrolase</keyword>
<dbReference type="PANTHER" id="PTHR10954:SF18">
    <property type="entry name" value="RIBONUCLEASE HII"/>
    <property type="match status" value="1"/>
</dbReference>
<evidence type="ECO:0000256" key="7">
    <source>
        <dbReference type="ARBA" id="ARBA00019179"/>
    </source>
</evidence>
<evidence type="ECO:0000256" key="9">
    <source>
        <dbReference type="ARBA" id="ARBA00022722"/>
    </source>
</evidence>
<dbReference type="OrthoDB" id="9803420at2"/>